<dbReference type="SUPFAM" id="SSF55785">
    <property type="entry name" value="PYP-like sensor domain (PAS domain)"/>
    <property type="match status" value="1"/>
</dbReference>
<dbReference type="InterPro" id="IPR000792">
    <property type="entry name" value="Tscrpt_reg_LuxR_C"/>
</dbReference>
<dbReference type="GO" id="GO:0006355">
    <property type="term" value="P:regulation of DNA-templated transcription"/>
    <property type="evidence" value="ECO:0007669"/>
    <property type="project" value="InterPro"/>
</dbReference>
<evidence type="ECO:0000259" key="4">
    <source>
        <dbReference type="PROSITE" id="PS50043"/>
    </source>
</evidence>
<evidence type="ECO:0000313" key="6">
    <source>
        <dbReference type="Proteomes" id="UP001139369"/>
    </source>
</evidence>
<comment type="caution">
    <text evidence="5">The sequence shown here is derived from an EMBL/GenBank/DDBJ whole genome shotgun (WGS) entry which is preliminary data.</text>
</comment>
<evidence type="ECO:0000256" key="3">
    <source>
        <dbReference type="ARBA" id="ARBA00023163"/>
    </source>
</evidence>
<dbReference type="InterPro" id="IPR013655">
    <property type="entry name" value="PAS_fold_3"/>
</dbReference>
<dbReference type="RefSeq" id="WP_242179225.1">
    <property type="nucleotide sequence ID" value="NZ_JAKQYM010000010.1"/>
</dbReference>
<gene>
    <name evidence="5" type="ORF">MC378_13140</name>
</gene>
<dbReference type="PRINTS" id="PR00038">
    <property type="entry name" value="HTHLUXR"/>
</dbReference>
<organism evidence="5 6">
    <name type="scientific">Polaribacter marinus</name>
    <dbReference type="NCBI Taxonomy" id="2916838"/>
    <lineage>
        <taxon>Bacteria</taxon>
        <taxon>Pseudomonadati</taxon>
        <taxon>Bacteroidota</taxon>
        <taxon>Flavobacteriia</taxon>
        <taxon>Flavobacteriales</taxon>
        <taxon>Flavobacteriaceae</taxon>
    </lineage>
</organism>
<evidence type="ECO:0000313" key="5">
    <source>
        <dbReference type="EMBL" id="MCI2230117.1"/>
    </source>
</evidence>
<dbReference type="PROSITE" id="PS50043">
    <property type="entry name" value="HTH_LUXR_2"/>
    <property type="match status" value="1"/>
</dbReference>
<keyword evidence="6" id="KW-1185">Reference proteome</keyword>
<evidence type="ECO:0000256" key="1">
    <source>
        <dbReference type="ARBA" id="ARBA00023015"/>
    </source>
</evidence>
<accession>A0A9X1VPN8</accession>
<dbReference type="AlphaFoldDB" id="A0A9X1VPN8"/>
<dbReference type="InterPro" id="IPR016032">
    <property type="entry name" value="Sig_transdc_resp-reg_C-effctor"/>
</dbReference>
<dbReference type="GO" id="GO:0003677">
    <property type="term" value="F:DNA binding"/>
    <property type="evidence" value="ECO:0007669"/>
    <property type="project" value="UniProtKB-KW"/>
</dbReference>
<feature type="domain" description="HTH luxR-type" evidence="4">
    <location>
        <begin position="189"/>
        <end position="254"/>
    </location>
</feature>
<dbReference type="EMBL" id="JAKQYM010000010">
    <property type="protein sequence ID" value="MCI2230117.1"/>
    <property type="molecule type" value="Genomic_DNA"/>
</dbReference>
<dbReference type="Pfam" id="PF00196">
    <property type="entry name" value="GerE"/>
    <property type="match status" value="1"/>
</dbReference>
<dbReference type="CDD" id="cd06170">
    <property type="entry name" value="LuxR_C_like"/>
    <property type="match status" value="1"/>
</dbReference>
<sequence length="257" mass="30193">MVGVKEINSIYNKIFKTYPQVEIKEHIKKLIEFDFFYPYNATFFCITNTANQSFEYVSKNFSACTGLSPEELKNGGMNYFWSLFHPNVVKPWLTCLESLMSFTMNELDDEQRKRMSYTWNYRIKNAKGKYISIIQNTTPLQFDKEQKPIIGLAHYTVLNGDINMDVCASAKYLNDKNEYETLFYKNISSDNLLQVISNRERDIIRLLLRSKTSLEISKTLNISKHTVDTHRRNILKKLNLNSTYELINYFKSNLSLI</sequence>
<protein>
    <submittedName>
        <fullName evidence="5">LuxR C-terminal-related transcriptional regulator</fullName>
    </submittedName>
</protein>
<keyword evidence="2" id="KW-0238">DNA-binding</keyword>
<dbReference type="Gene3D" id="1.10.10.10">
    <property type="entry name" value="Winged helix-like DNA-binding domain superfamily/Winged helix DNA-binding domain"/>
    <property type="match status" value="1"/>
</dbReference>
<dbReference type="PANTHER" id="PTHR44688:SF16">
    <property type="entry name" value="DNA-BINDING TRANSCRIPTIONAL ACTIVATOR DEVR_DOSR"/>
    <property type="match status" value="1"/>
</dbReference>
<dbReference type="SUPFAM" id="SSF46894">
    <property type="entry name" value="C-terminal effector domain of the bipartite response regulators"/>
    <property type="match status" value="1"/>
</dbReference>
<dbReference type="Proteomes" id="UP001139369">
    <property type="component" value="Unassembled WGS sequence"/>
</dbReference>
<dbReference type="Pfam" id="PF08447">
    <property type="entry name" value="PAS_3"/>
    <property type="match status" value="1"/>
</dbReference>
<keyword evidence="3" id="KW-0804">Transcription</keyword>
<dbReference type="PANTHER" id="PTHR44688">
    <property type="entry name" value="DNA-BINDING TRANSCRIPTIONAL ACTIVATOR DEVR_DOSR"/>
    <property type="match status" value="1"/>
</dbReference>
<name>A0A9X1VPN8_9FLAO</name>
<reference evidence="5" key="1">
    <citation type="submission" date="2022-02" db="EMBL/GenBank/DDBJ databases">
        <title>Polaribacter sp. MSW13, isolated from seawater.</title>
        <authorList>
            <person name="Kristyanto S."/>
            <person name="Jung J."/>
            <person name="Jeon C.O."/>
        </authorList>
    </citation>
    <scope>NUCLEOTIDE SEQUENCE</scope>
    <source>
        <strain evidence="5">MSW13</strain>
    </source>
</reference>
<dbReference type="InterPro" id="IPR035965">
    <property type="entry name" value="PAS-like_dom_sf"/>
</dbReference>
<dbReference type="Gene3D" id="3.30.450.20">
    <property type="entry name" value="PAS domain"/>
    <property type="match status" value="1"/>
</dbReference>
<proteinExistence type="predicted"/>
<keyword evidence="1" id="KW-0805">Transcription regulation</keyword>
<dbReference type="SMART" id="SM00421">
    <property type="entry name" value="HTH_LUXR"/>
    <property type="match status" value="1"/>
</dbReference>
<evidence type="ECO:0000256" key="2">
    <source>
        <dbReference type="ARBA" id="ARBA00023125"/>
    </source>
</evidence>
<dbReference type="InterPro" id="IPR036388">
    <property type="entry name" value="WH-like_DNA-bd_sf"/>
</dbReference>